<dbReference type="InterPro" id="IPR003439">
    <property type="entry name" value="ABC_transporter-like_ATP-bd"/>
</dbReference>
<dbReference type="SMART" id="SM00382">
    <property type="entry name" value="AAA"/>
    <property type="match status" value="1"/>
</dbReference>
<dbReference type="SUPFAM" id="SSF52540">
    <property type="entry name" value="P-loop containing nucleoside triphosphate hydrolases"/>
    <property type="match status" value="1"/>
</dbReference>
<dbReference type="NCBIfam" id="TIGR00968">
    <property type="entry name" value="3a0106s01"/>
    <property type="match status" value="1"/>
</dbReference>
<keyword evidence="5" id="KW-1278">Translocase</keyword>
<dbReference type="KEGG" id="ote:Oter_2065"/>
<keyword evidence="4" id="KW-0067">ATP-binding</keyword>
<evidence type="ECO:0000256" key="1">
    <source>
        <dbReference type="ARBA" id="ARBA00022448"/>
    </source>
</evidence>
<dbReference type="EMBL" id="CP001032">
    <property type="protein sequence ID" value="ACB75348.1"/>
    <property type="molecule type" value="Genomic_DNA"/>
</dbReference>
<dbReference type="InterPro" id="IPR027417">
    <property type="entry name" value="P-loop_NTPase"/>
</dbReference>
<dbReference type="PROSITE" id="PS00211">
    <property type="entry name" value="ABC_TRANSPORTER_1"/>
    <property type="match status" value="1"/>
</dbReference>
<dbReference type="CDD" id="cd03296">
    <property type="entry name" value="ABC_CysA_sulfate_importer"/>
    <property type="match status" value="1"/>
</dbReference>
<accession>B1ZMS0</accession>
<gene>
    <name evidence="9" type="ordered locus">Oter_2065</name>
</gene>
<name>B1ZMS0_OPITP</name>
<dbReference type="GO" id="GO:0016887">
    <property type="term" value="F:ATP hydrolysis activity"/>
    <property type="evidence" value="ECO:0007669"/>
    <property type="project" value="InterPro"/>
</dbReference>
<keyword evidence="6" id="KW-0764">Sulfate transport</keyword>
<dbReference type="PANTHER" id="PTHR42781">
    <property type="entry name" value="SPERMIDINE/PUTRESCINE IMPORT ATP-BINDING PROTEIN POTA"/>
    <property type="match status" value="1"/>
</dbReference>
<dbReference type="AlphaFoldDB" id="B1ZMS0"/>
<feature type="domain" description="ABC transporter" evidence="8">
    <location>
        <begin position="3"/>
        <end position="239"/>
    </location>
</feature>
<evidence type="ECO:0000256" key="2">
    <source>
        <dbReference type="ARBA" id="ARBA00022475"/>
    </source>
</evidence>
<dbReference type="Gene3D" id="3.40.50.300">
    <property type="entry name" value="P-loop containing nucleotide triphosphate hydrolases"/>
    <property type="match status" value="1"/>
</dbReference>
<evidence type="ECO:0000256" key="7">
    <source>
        <dbReference type="ARBA" id="ARBA00023136"/>
    </source>
</evidence>
<dbReference type="InterPro" id="IPR005666">
    <property type="entry name" value="Sulph_transpt1"/>
</dbReference>
<dbReference type="SUPFAM" id="SSF50331">
    <property type="entry name" value="MOP-like"/>
    <property type="match status" value="1"/>
</dbReference>
<evidence type="ECO:0000256" key="5">
    <source>
        <dbReference type="ARBA" id="ARBA00022967"/>
    </source>
</evidence>
<evidence type="ECO:0000313" key="9">
    <source>
        <dbReference type="EMBL" id="ACB75348.1"/>
    </source>
</evidence>
<dbReference type="InterPro" id="IPR050093">
    <property type="entry name" value="ABC_SmlMolc_Importer"/>
</dbReference>
<dbReference type="RefSeq" id="WP_012374885.1">
    <property type="nucleotide sequence ID" value="NC_010571.1"/>
</dbReference>
<keyword evidence="7" id="KW-0472">Membrane</keyword>
<dbReference type="Proteomes" id="UP000007013">
    <property type="component" value="Chromosome"/>
</dbReference>
<proteinExistence type="predicted"/>
<reference evidence="9 10" key="1">
    <citation type="journal article" date="2011" name="J. Bacteriol.">
        <title>Genome sequence of the verrucomicrobium Opitutus terrae PB90-1, an abundant inhabitant of rice paddy soil ecosystems.</title>
        <authorList>
            <person name="van Passel M.W."/>
            <person name="Kant R."/>
            <person name="Palva A."/>
            <person name="Copeland A."/>
            <person name="Lucas S."/>
            <person name="Lapidus A."/>
            <person name="Glavina del Rio T."/>
            <person name="Pitluck S."/>
            <person name="Goltsman E."/>
            <person name="Clum A."/>
            <person name="Sun H."/>
            <person name="Schmutz J."/>
            <person name="Larimer F.W."/>
            <person name="Land M.L."/>
            <person name="Hauser L."/>
            <person name="Kyrpides N."/>
            <person name="Mikhailova N."/>
            <person name="Richardson P.P."/>
            <person name="Janssen P.H."/>
            <person name="de Vos W.M."/>
            <person name="Smidt H."/>
        </authorList>
    </citation>
    <scope>NUCLEOTIDE SEQUENCE [LARGE SCALE GENOMIC DNA]</scope>
    <source>
        <strain evidence="10">DSM 11246 / JCM 15787 / PB90-1</strain>
    </source>
</reference>
<keyword evidence="2" id="KW-1003">Cell membrane</keyword>
<dbReference type="Pfam" id="PF00005">
    <property type="entry name" value="ABC_tran"/>
    <property type="match status" value="1"/>
</dbReference>
<dbReference type="GO" id="GO:0005524">
    <property type="term" value="F:ATP binding"/>
    <property type="evidence" value="ECO:0007669"/>
    <property type="project" value="UniProtKB-KW"/>
</dbReference>
<dbReference type="Pfam" id="PF12857">
    <property type="entry name" value="TOBE_3"/>
    <property type="match status" value="1"/>
</dbReference>
<keyword evidence="10" id="KW-1185">Reference proteome</keyword>
<dbReference type="STRING" id="452637.Oter_2065"/>
<evidence type="ECO:0000313" key="10">
    <source>
        <dbReference type="Proteomes" id="UP000007013"/>
    </source>
</evidence>
<dbReference type="PROSITE" id="PS50893">
    <property type="entry name" value="ABC_TRANSPORTER_2"/>
    <property type="match status" value="1"/>
</dbReference>
<dbReference type="InterPro" id="IPR017871">
    <property type="entry name" value="ABC_transporter-like_CS"/>
</dbReference>
<dbReference type="HOGENOM" id="CLU_000604_1_1_0"/>
<evidence type="ECO:0000256" key="3">
    <source>
        <dbReference type="ARBA" id="ARBA00022741"/>
    </source>
</evidence>
<evidence type="ECO:0000256" key="6">
    <source>
        <dbReference type="ARBA" id="ARBA00023032"/>
    </source>
</evidence>
<protein>
    <submittedName>
        <fullName evidence="9">Sulfate ABC transporter, ATPase subunit</fullName>
    </submittedName>
</protein>
<dbReference type="InterPro" id="IPR003593">
    <property type="entry name" value="AAA+_ATPase"/>
</dbReference>
<keyword evidence="1" id="KW-0813">Transport</keyword>
<sequence length="351" mass="39078">MSIQVSNIRKKFGGFTALDGVDLTVPRGKLVALLGPSGSGKTTLLRIIAGLEQADEGSGRIQFHGEDVTHVPAGKRRVGFVFQHYALFRHMSVFENIAFGLKVRPRKLRPKNNEIADRVHRLLKLVQLEGLEARYPSQLSGGQRQRVALARALAVEPKVLLLDEPFGALDAKVRKELRRWLRRFHEEIHLTTVFVTHDQEEALEIADEVVIMNNARVEQVGTPQQVYDHPATPFVYQFLGNVNVLRAQALAEAQGPRRPEGALEADGLVYVRPHDIVVSLDAPGAAGLPVVIRHVHAAGPQARLTLENVHTREPLEAEISRLELETLGLRVNDLVRVQLRQGHSFESDYAI</sequence>
<dbReference type="eggNOG" id="COG1118">
    <property type="taxonomic scope" value="Bacteria"/>
</dbReference>
<dbReference type="GO" id="GO:0043190">
    <property type="term" value="C:ATP-binding cassette (ABC) transporter complex"/>
    <property type="evidence" value="ECO:0007669"/>
    <property type="project" value="InterPro"/>
</dbReference>
<organism evidence="9 10">
    <name type="scientific">Opitutus terrae (strain DSM 11246 / JCM 15787 / PB90-1)</name>
    <dbReference type="NCBI Taxonomy" id="452637"/>
    <lineage>
        <taxon>Bacteria</taxon>
        <taxon>Pseudomonadati</taxon>
        <taxon>Verrucomicrobiota</taxon>
        <taxon>Opitutia</taxon>
        <taxon>Opitutales</taxon>
        <taxon>Opitutaceae</taxon>
        <taxon>Opitutus</taxon>
    </lineage>
</organism>
<evidence type="ECO:0000259" key="8">
    <source>
        <dbReference type="PROSITE" id="PS50893"/>
    </source>
</evidence>
<dbReference type="PANTHER" id="PTHR42781:SF4">
    <property type="entry name" value="SPERMIDINE_PUTRESCINE IMPORT ATP-BINDING PROTEIN POTA"/>
    <property type="match status" value="1"/>
</dbReference>
<dbReference type="FunFam" id="3.40.50.300:FF:000227">
    <property type="entry name" value="Sulfate/thiosulfate import ATP-binding protein CysA"/>
    <property type="match status" value="1"/>
</dbReference>
<dbReference type="InterPro" id="IPR024765">
    <property type="entry name" value="TOBE-like"/>
</dbReference>
<dbReference type="OrthoDB" id="9790614at2"/>
<evidence type="ECO:0000256" key="4">
    <source>
        <dbReference type="ARBA" id="ARBA00022840"/>
    </source>
</evidence>
<dbReference type="GO" id="GO:0015419">
    <property type="term" value="F:ABC-type sulfate transporter activity"/>
    <property type="evidence" value="ECO:0007669"/>
    <property type="project" value="InterPro"/>
</dbReference>
<dbReference type="InterPro" id="IPR008995">
    <property type="entry name" value="Mo/tungstate-bd_C_term_dom"/>
</dbReference>
<keyword evidence="3" id="KW-0547">Nucleotide-binding</keyword>